<dbReference type="Gene3D" id="3.30.560.10">
    <property type="entry name" value="Glucose Oxidase, domain 3"/>
    <property type="match status" value="1"/>
</dbReference>
<dbReference type="SUPFAM" id="SSF51905">
    <property type="entry name" value="FAD/NAD(P)-binding domain"/>
    <property type="match status" value="1"/>
</dbReference>
<dbReference type="InterPro" id="IPR012132">
    <property type="entry name" value="GMC_OxRdtase"/>
</dbReference>
<dbReference type="EMBL" id="ML122273">
    <property type="protein sequence ID" value="RPD58707.1"/>
    <property type="molecule type" value="Genomic_DNA"/>
</dbReference>
<dbReference type="PROSITE" id="PS00623">
    <property type="entry name" value="GMC_OXRED_1"/>
    <property type="match status" value="1"/>
</dbReference>
<accession>A0A5C2S692</accession>
<dbReference type="InterPro" id="IPR000172">
    <property type="entry name" value="GMC_OxRdtase_N"/>
</dbReference>
<dbReference type="PROSITE" id="PS00624">
    <property type="entry name" value="GMC_OXRED_2"/>
    <property type="match status" value="1"/>
</dbReference>
<feature type="domain" description="Glucose-methanol-choline oxidoreductase N-terminal" evidence="6">
    <location>
        <begin position="103"/>
        <end position="126"/>
    </location>
</feature>
<gene>
    <name evidence="8" type="ORF">L227DRAFT_504570</name>
</gene>
<feature type="compositionally biased region" description="Low complexity" evidence="5">
    <location>
        <begin position="28"/>
        <end position="42"/>
    </location>
</feature>
<dbReference type="Gene3D" id="3.50.50.60">
    <property type="entry name" value="FAD/NAD(P)-binding domain"/>
    <property type="match status" value="1"/>
</dbReference>
<evidence type="ECO:0000313" key="9">
    <source>
        <dbReference type="Proteomes" id="UP000313359"/>
    </source>
</evidence>
<protein>
    <submittedName>
        <fullName evidence="8">Alcohol oxidase-like protein</fullName>
    </submittedName>
</protein>
<dbReference type="SUPFAM" id="SSF54373">
    <property type="entry name" value="FAD-linked reductases, C-terminal domain"/>
    <property type="match status" value="1"/>
</dbReference>
<feature type="binding site" evidence="3">
    <location>
        <begin position="561"/>
        <end position="562"/>
    </location>
    <ligand>
        <name>FAD</name>
        <dbReference type="ChEBI" id="CHEBI:57692"/>
    </ligand>
</feature>
<reference evidence="8" key="1">
    <citation type="journal article" date="2018" name="Genome Biol. Evol.">
        <title>Genomics and development of Lentinus tigrinus, a white-rot wood-decaying mushroom with dimorphic fruiting bodies.</title>
        <authorList>
            <person name="Wu B."/>
            <person name="Xu Z."/>
            <person name="Knudson A."/>
            <person name="Carlson A."/>
            <person name="Chen N."/>
            <person name="Kovaka S."/>
            <person name="LaButti K."/>
            <person name="Lipzen A."/>
            <person name="Pennachio C."/>
            <person name="Riley R."/>
            <person name="Schakwitz W."/>
            <person name="Umezawa K."/>
            <person name="Ohm R.A."/>
            <person name="Grigoriev I.V."/>
            <person name="Nagy L.G."/>
            <person name="Gibbons J."/>
            <person name="Hibbett D."/>
        </authorList>
    </citation>
    <scope>NUCLEOTIDE SEQUENCE [LARGE SCALE GENOMIC DNA]</scope>
    <source>
        <strain evidence="8">ALCF2SS1-6</strain>
    </source>
</reference>
<dbReference type="PANTHER" id="PTHR11552">
    <property type="entry name" value="GLUCOSE-METHANOL-CHOLINE GMC OXIDOREDUCTASE"/>
    <property type="match status" value="1"/>
</dbReference>
<sequence length="644" mass="70031">MSEQTYDIIIAGGGTAGLVLASRLASASASASPPSSPSSTSSPPTPPLKILVIESGPPTKDDPLHTQPARYLYHLRPDSSTIRFHVARPSEALGGRAPVVPCGRCVGGGSSVNFAVYTRAAASDYDDWENVHGNQGWGSSDLLPLLRKCETYEIEPHKPLPTHGYAGPLKVSYGGLFTEIGRDFLDVARAYDKTRGRTEDVNGLWECNRYGHAHRRWIDSKTGKRSDIPHHYIYNRDLPNLTILSGHHVKRVLVTGTRATGVEYVPASQSQSQSQSSAKPLIAHARRLVVLSAGSLGTPAILERSGIGARDVLARVGIREPVVELPGVGENYQDHQVVFAYYKAAEDAHTLDGIARGDEAEIQKWSEPWHRDGSGLLAQNGQDAGIKLRPNAKDLDVIGESFRKRWSSYYAPAPDKPVLWFGAVALFLGDRMKLTQPADDLKAYAIGWFLMHPASTGRVHITSAEDVDAPLDLHPGFLDSPEDLGLHKWGYKLSREYARRMPSYRGEVLGTGIHPSFAPSSPLLPRARDGPVPVDEPELVYGEEDERALEEWIRASVSTTWHSLGTCAMKAREKEGVVDERLNVYGVEGLKVADLSICPGNVAANTYSTAIVVGEKAAVIIAEELGLALEAETEGKHQSVRAHL</sequence>
<dbReference type="GO" id="GO:0050660">
    <property type="term" value="F:flavin adenine dinucleotide binding"/>
    <property type="evidence" value="ECO:0007669"/>
    <property type="project" value="InterPro"/>
</dbReference>
<comment type="similarity">
    <text evidence="2 4">Belongs to the GMC oxidoreductase family.</text>
</comment>
<dbReference type="InterPro" id="IPR007867">
    <property type="entry name" value="GMC_OxRtase_C"/>
</dbReference>
<feature type="binding site" evidence="3">
    <location>
        <begin position="113"/>
        <end position="116"/>
    </location>
    <ligand>
        <name>FAD</name>
        <dbReference type="ChEBI" id="CHEBI:57692"/>
    </ligand>
</feature>
<dbReference type="PANTHER" id="PTHR11552:SF78">
    <property type="entry name" value="GLUCOSE-METHANOL-CHOLINE OXIDOREDUCTASE N-TERMINAL DOMAIN-CONTAINING PROTEIN"/>
    <property type="match status" value="1"/>
</dbReference>
<evidence type="ECO:0000256" key="3">
    <source>
        <dbReference type="PIRSR" id="PIRSR000137-2"/>
    </source>
</evidence>
<evidence type="ECO:0000259" key="6">
    <source>
        <dbReference type="PROSITE" id="PS00623"/>
    </source>
</evidence>
<evidence type="ECO:0000259" key="7">
    <source>
        <dbReference type="PROSITE" id="PS00624"/>
    </source>
</evidence>
<proteinExistence type="inferred from homology"/>
<evidence type="ECO:0000313" key="8">
    <source>
        <dbReference type="EMBL" id="RPD58707.1"/>
    </source>
</evidence>
<organism evidence="8 9">
    <name type="scientific">Lentinus tigrinus ALCF2SS1-6</name>
    <dbReference type="NCBI Taxonomy" id="1328759"/>
    <lineage>
        <taxon>Eukaryota</taxon>
        <taxon>Fungi</taxon>
        <taxon>Dikarya</taxon>
        <taxon>Basidiomycota</taxon>
        <taxon>Agaricomycotina</taxon>
        <taxon>Agaricomycetes</taxon>
        <taxon>Polyporales</taxon>
        <taxon>Polyporaceae</taxon>
        <taxon>Lentinus</taxon>
    </lineage>
</organism>
<keyword evidence="3 4" id="KW-0274">FAD</keyword>
<comment type="cofactor">
    <cofactor evidence="1 3">
        <name>FAD</name>
        <dbReference type="ChEBI" id="CHEBI:57692"/>
    </cofactor>
</comment>
<dbReference type="AlphaFoldDB" id="A0A5C2S692"/>
<name>A0A5C2S692_9APHY</name>
<dbReference type="PIRSF" id="PIRSF000137">
    <property type="entry name" value="Alcohol_oxidase"/>
    <property type="match status" value="1"/>
</dbReference>
<evidence type="ECO:0000256" key="5">
    <source>
        <dbReference type="SAM" id="MobiDB-lite"/>
    </source>
</evidence>
<dbReference type="Pfam" id="PF05199">
    <property type="entry name" value="GMC_oxred_C"/>
    <property type="match status" value="1"/>
</dbReference>
<keyword evidence="9" id="KW-1185">Reference proteome</keyword>
<dbReference type="Proteomes" id="UP000313359">
    <property type="component" value="Unassembled WGS sequence"/>
</dbReference>
<dbReference type="InterPro" id="IPR036188">
    <property type="entry name" value="FAD/NAD-bd_sf"/>
</dbReference>
<evidence type="ECO:0000256" key="1">
    <source>
        <dbReference type="ARBA" id="ARBA00001974"/>
    </source>
</evidence>
<dbReference type="STRING" id="1328759.A0A5C2S692"/>
<dbReference type="OrthoDB" id="269227at2759"/>
<feature type="binding site" evidence="3">
    <location>
        <position position="249"/>
    </location>
    <ligand>
        <name>FAD</name>
        <dbReference type="ChEBI" id="CHEBI:57692"/>
    </ligand>
</feature>
<feature type="domain" description="Glucose-methanol-choline oxidoreductase N-terminal" evidence="7">
    <location>
        <begin position="294"/>
        <end position="308"/>
    </location>
</feature>
<dbReference type="GO" id="GO:0016614">
    <property type="term" value="F:oxidoreductase activity, acting on CH-OH group of donors"/>
    <property type="evidence" value="ECO:0007669"/>
    <property type="project" value="InterPro"/>
</dbReference>
<keyword evidence="4" id="KW-0285">Flavoprotein</keyword>
<feature type="region of interest" description="Disordered" evidence="5">
    <location>
        <begin position="28"/>
        <end position="66"/>
    </location>
</feature>
<evidence type="ECO:0000256" key="2">
    <source>
        <dbReference type="ARBA" id="ARBA00010790"/>
    </source>
</evidence>
<evidence type="ECO:0000256" key="4">
    <source>
        <dbReference type="RuleBase" id="RU003968"/>
    </source>
</evidence>
<dbReference type="Pfam" id="PF00732">
    <property type="entry name" value="GMC_oxred_N"/>
    <property type="match status" value="1"/>
</dbReference>